<sequence length="84" mass="9409">FDHLRHTAHLSIHFGRSANEGTEFDLHFSLYCSGVGLRNSGINFDHLRHTAHLSIHFGRSTNEETEFDLHLSPHCSGVGLRNSG</sequence>
<accession>A0A915AVU5</accession>
<keyword evidence="1" id="KW-1185">Reference proteome</keyword>
<evidence type="ECO:0000313" key="1">
    <source>
        <dbReference type="Proteomes" id="UP000887569"/>
    </source>
</evidence>
<dbReference type="Proteomes" id="UP000887569">
    <property type="component" value="Unplaced"/>
</dbReference>
<protein>
    <submittedName>
        <fullName evidence="2">Integrase zinc-binding domain-containing protein</fullName>
    </submittedName>
</protein>
<dbReference type="AlphaFoldDB" id="A0A915AVU5"/>
<organism evidence="1 2">
    <name type="scientific">Parascaris univalens</name>
    <name type="common">Nematode worm</name>
    <dbReference type="NCBI Taxonomy" id="6257"/>
    <lineage>
        <taxon>Eukaryota</taxon>
        <taxon>Metazoa</taxon>
        <taxon>Ecdysozoa</taxon>
        <taxon>Nematoda</taxon>
        <taxon>Chromadorea</taxon>
        <taxon>Rhabditida</taxon>
        <taxon>Spirurina</taxon>
        <taxon>Ascaridomorpha</taxon>
        <taxon>Ascaridoidea</taxon>
        <taxon>Ascarididae</taxon>
        <taxon>Parascaris</taxon>
    </lineage>
</organism>
<proteinExistence type="predicted"/>
<dbReference type="WBParaSite" id="PgR018_g041_t02">
    <property type="protein sequence ID" value="PgR018_g041_t02"/>
    <property type="gene ID" value="PgR018_g041"/>
</dbReference>
<evidence type="ECO:0000313" key="2">
    <source>
        <dbReference type="WBParaSite" id="PgR018_g041_t02"/>
    </source>
</evidence>
<reference evidence="2" key="1">
    <citation type="submission" date="2022-11" db="UniProtKB">
        <authorList>
            <consortium name="WormBaseParasite"/>
        </authorList>
    </citation>
    <scope>IDENTIFICATION</scope>
</reference>
<name>A0A915AVU5_PARUN</name>